<organism evidence="22 23">
    <name type="scientific">Channa striata</name>
    <name type="common">Snakehead murrel</name>
    <name type="synonym">Ophicephalus striatus</name>
    <dbReference type="NCBI Taxonomy" id="64152"/>
    <lineage>
        <taxon>Eukaryota</taxon>
        <taxon>Metazoa</taxon>
        <taxon>Chordata</taxon>
        <taxon>Craniata</taxon>
        <taxon>Vertebrata</taxon>
        <taxon>Euteleostomi</taxon>
        <taxon>Actinopterygii</taxon>
        <taxon>Neopterygii</taxon>
        <taxon>Teleostei</taxon>
        <taxon>Neoteleostei</taxon>
        <taxon>Acanthomorphata</taxon>
        <taxon>Anabantaria</taxon>
        <taxon>Anabantiformes</taxon>
        <taxon>Channoidei</taxon>
        <taxon>Channidae</taxon>
        <taxon>Channa</taxon>
    </lineage>
</organism>
<evidence type="ECO:0000256" key="14">
    <source>
        <dbReference type="ARBA" id="ARBA00023136"/>
    </source>
</evidence>
<evidence type="ECO:0000259" key="21">
    <source>
        <dbReference type="PROSITE" id="PS50102"/>
    </source>
</evidence>
<dbReference type="SMART" id="SM00037">
    <property type="entry name" value="CNX"/>
    <property type="match status" value="1"/>
</dbReference>
<keyword evidence="23" id="KW-1185">Reference proteome</keyword>
<comment type="similarity">
    <text evidence="4">Belongs to the Musashi family.</text>
</comment>
<dbReference type="InterPro" id="IPR013092">
    <property type="entry name" value="Connexin_N"/>
</dbReference>
<dbReference type="Pfam" id="PF00029">
    <property type="entry name" value="Connexin"/>
    <property type="match status" value="1"/>
</dbReference>
<evidence type="ECO:0000256" key="15">
    <source>
        <dbReference type="ARBA" id="ARBA00058925"/>
    </source>
</evidence>
<dbReference type="EMBL" id="JAUPFM010000007">
    <property type="protein sequence ID" value="KAK2847580.1"/>
    <property type="molecule type" value="Genomic_DNA"/>
</dbReference>
<dbReference type="InterPro" id="IPR017990">
    <property type="entry name" value="Connexin_CS"/>
</dbReference>
<dbReference type="PRINTS" id="PR00206">
    <property type="entry name" value="CONNEXIN"/>
</dbReference>
<dbReference type="GO" id="GO:0005922">
    <property type="term" value="C:connexin complex"/>
    <property type="evidence" value="ECO:0007669"/>
    <property type="project" value="InterPro"/>
</dbReference>
<dbReference type="FunFam" id="3.30.70.330:FF:000020">
    <property type="entry name" value="RNA-binding protein Musashi homolog 2 isoform X1"/>
    <property type="match status" value="1"/>
</dbReference>
<dbReference type="InterPro" id="IPR038359">
    <property type="entry name" value="Connexin_N_sf"/>
</dbReference>
<keyword evidence="9" id="KW-0677">Repeat</keyword>
<dbReference type="Gene3D" id="1.20.1440.80">
    <property type="entry name" value="Gap junction channel protein cysteine-rich domain"/>
    <property type="match status" value="1"/>
</dbReference>
<evidence type="ECO:0000256" key="19">
    <source>
        <dbReference type="SAM" id="MobiDB-lite"/>
    </source>
</evidence>
<proteinExistence type="inferred from homology"/>
<dbReference type="InterPro" id="IPR000504">
    <property type="entry name" value="RRM_dom"/>
</dbReference>
<evidence type="ECO:0000256" key="1">
    <source>
        <dbReference type="ARBA" id="ARBA00004496"/>
    </source>
</evidence>
<dbReference type="GO" id="GO:0007417">
    <property type="term" value="P:central nervous system development"/>
    <property type="evidence" value="ECO:0007669"/>
    <property type="project" value="TreeGrafter"/>
</dbReference>
<dbReference type="AlphaFoldDB" id="A0AA88N2B7"/>
<evidence type="ECO:0000256" key="12">
    <source>
        <dbReference type="ARBA" id="ARBA00022949"/>
    </source>
</evidence>
<keyword evidence="7" id="KW-0597">Phosphoprotein</keyword>
<reference evidence="22" key="1">
    <citation type="submission" date="2023-07" db="EMBL/GenBank/DDBJ databases">
        <title>Chromosome-level Genome Assembly of Striped Snakehead (Channa striata).</title>
        <authorList>
            <person name="Liu H."/>
        </authorList>
    </citation>
    <scope>NUCLEOTIDE SEQUENCE</scope>
    <source>
        <strain evidence="22">Gz</strain>
        <tissue evidence="22">Muscle</tissue>
    </source>
</reference>
<keyword evidence="5" id="KW-1003">Cell membrane</keyword>
<dbReference type="InterPro" id="IPR012677">
    <property type="entry name" value="Nucleotide-bd_a/b_plait_sf"/>
</dbReference>
<dbReference type="GO" id="GO:0005737">
    <property type="term" value="C:cytoplasm"/>
    <property type="evidence" value="ECO:0007669"/>
    <property type="project" value="UniProtKB-SubCell"/>
</dbReference>
<dbReference type="SMART" id="SM00360">
    <property type="entry name" value="RRM"/>
    <property type="match status" value="2"/>
</dbReference>
<dbReference type="PANTHER" id="PTHR48032">
    <property type="entry name" value="RNA-BINDING PROTEIN MUSASHI HOMOLOG RBP6"/>
    <property type="match status" value="1"/>
</dbReference>
<keyword evidence="13 20" id="KW-1133">Transmembrane helix</keyword>
<gene>
    <name evidence="22" type="ORF">Q5P01_010579</name>
</gene>
<feature type="domain" description="RRM" evidence="21">
    <location>
        <begin position="492"/>
        <end position="569"/>
    </location>
</feature>
<dbReference type="PANTHER" id="PTHR48032:SF10">
    <property type="entry name" value="RNA-BINDING PROTEIN MUSASHI HOMOLOG 2"/>
    <property type="match status" value="1"/>
</dbReference>
<feature type="domain" description="RRM" evidence="21">
    <location>
        <begin position="403"/>
        <end position="493"/>
    </location>
</feature>
<evidence type="ECO:0000313" key="23">
    <source>
        <dbReference type="Proteomes" id="UP001187415"/>
    </source>
</evidence>
<keyword evidence="12" id="KW-0965">Cell junction</keyword>
<feature type="compositionally biased region" description="Polar residues" evidence="19">
    <location>
        <begin position="388"/>
        <end position="397"/>
    </location>
</feature>
<dbReference type="GO" id="GO:0003729">
    <property type="term" value="F:mRNA binding"/>
    <property type="evidence" value="ECO:0007669"/>
    <property type="project" value="TreeGrafter"/>
</dbReference>
<feature type="transmembrane region" description="Helical" evidence="20">
    <location>
        <begin position="20"/>
        <end position="41"/>
    </location>
</feature>
<protein>
    <recommendedName>
        <fullName evidence="16">RNA-binding protein Musashi homolog 2</fullName>
    </recommendedName>
</protein>
<evidence type="ECO:0000256" key="2">
    <source>
        <dbReference type="ARBA" id="ARBA00004610"/>
    </source>
</evidence>
<feature type="transmembrane region" description="Helical" evidence="20">
    <location>
        <begin position="77"/>
        <end position="97"/>
    </location>
</feature>
<keyword evidence="6" id="KW-0963">Cytoplasm</keyword>
<evidence type="ECO:0000256" key="4">
    <source>
        <dbReference type="ARBA" id="ARBA00006635"/>
    </source>
</evidence>
<evidence type="ECO:0000256" key="17">
    <source>
        <dbReference type="ARBA" id="ARBA00093518"/>
    </source>
</evidence>
<dbReference type="CDD" id="cd12760">
    <property type="entry name" value="RRM1_MSI2"/>
    <property type="match status" value="1"/>
</dbReference>
<evidence type="ECO:0000313" key="22">
    <source>
        <dbReference type="EMBL" id="KAK2847580.1"/>
    </source>
</evidence>
<dbReference type="FunFam" id="3.30.70.330:FF:000025">
    <property type="entry name" value="RNA-binding protein Musashi homolog 2 isoform X1"/>
    <property type="match status" value="1"/>
</dbReference>
<dbReference type="SMART" id="SM01089">
    <property type="entry name" value="Connexin_CCC"/>
    <property type="match status" value="1"/>
</dbReference>
<feature type="region of interest" description="Disordered" evidence="19">
    <location>
        <begin position="377"/>
        <end position="403"/>
    </location>
</feature>
<comment type="subunit">
    <text evidence="17">Interacts with RHOBTB2; the interaction is necessary for MSI2 ubiquitination and degradation.</text>
</comment>
<evidence type="ECO:0000256" key="13">
    <source>
        <dbReference type="ARBA" id="ARBA00022989"/>
    </source>
</evidence>
<feature type="region of interest" description="Disordered" evidence="19">
    <location>
        <begin position="721"/>
        <end position="766"/>
    </location>
</feature>
<dbReference type="InterPro" id="IPR019570">
    <property type="entry name" value="Connexin_CCC"/>
</dbReference>
<name>A0AA88N2B7_CHASR</name>
<feature type="compositionally biased region" description="Polar residues" evidence="19">
    <location>
        <begin position="721"/>
        <end position="730"/>
    </location>
</feature>
<evidence type="ECO:0000256" key="20">
    <source>
        <dbReference type="SAM" id="Phobius"/>
    </source>
</evidence>
<dbReference type="Proteomes" id="UP001187415">
    <property type="component" value="Unassembled WGS sequence"/>
</dbReference>
<evidence type="ECO:0000256" key="6">
    <source>
        <dbReference type="ARBA" id="ARBA00022490"/>
    </source>
</evidence>
<dbReference type="InterPro" id="IPR034126">
    <property type="entry name" value="MSI_RRM2"/>
</dbReference>
<evidence type="ECO:0000256" key="18">
    <source>
        <dbReference type="PROSITE-ProRule" id="PRU00176"/>
    </source>
</evidence>
<sequence length="807" mass="89148">MGDWSILGRFLSEVQNHSTVIGKIWLTMLLIFRILLVALVGDAVYSDEQSKFTCNTQQPGCNNVCYDTFAPVSHLRFWVFQIVLVSTPSIFYIVFVLHKIAKDEKLNGQRAQVVDQRPVRQGCGHMGKDGMEALRVDMPTYCPHYSQEWDLRERDRVEQSFLEDDYGEVGEDPTQQSNQVLLIYILHVLLRSIMEVTFLVGQYFLFGFEVPHLYRCETYPCPTRTDCFVSRATEKTIFLNFMFSISLGCFVLNIAELHYLGWVYIFRIICSACSTCCSQDRDTVKLYSNPNPLLLELRHSLRGQLVLQTPAAMAPEKTRSLLSHAPAISFETDSTVECMSKRSPESRDKPFPLLDTNPTYHHTPHSGFTLQDVTSLPVAGSDMEGDGSQATSGSPSDPQHDPGKMFIGGLSWQTSPDSLRDYFSKFGEIRECMVMRDPTTKRSRGFGFITFADAASVDKVLAQPHHELDSKMIDPKVAFPRRAQPKMVTRTKKIFVGGLSANTVIEDVKQYFEQFGKVEDAMLMFDKTTNRHRGFGFVTFEIEDVVEKVCEIHFHEINNKMVECKKAQPKEVMFPPGTRGRARGLPYTMDAFMLGMGMLSYPNIVATYGRGYTGFAPSYSYQFPATPRKPVISNPHLTPDFMLYLADVYSCVVSSGFPATAYGPVAAAAVAAARGSGFPDYGLYSMASGDMRGGASYSLANYGSLGAQAAAQILPSEHASSACNSPTSLQHHLHSPDPFKSPGTNPTRPGAFPGASSPGPVADLYGTASQDSGVGNYISATSPQPGSGFSHGIAGPLIATAFTNGYH</sequence>
<comment type="caution">
    <text evidence="22">The sequence shown here is derived from an EMBL/GenBank/DDBJ whole genome shotgun (WGS) entry which is preliminary data.</text>
</comment>
<dbReference type="Pfam" id="PF00076">
    <property type="entry name" value="RRM_1"/>
    <property type="match status" value="2"/>
</dbReference>
<dbReference type="GO" id="GO:0006417">
    <property type="term" value="P:regulation of translation"/>
    <property type="evidence" value="ECO:0007669"/>
    <property type="project" value="TreeGrafter"/>
</dbReference>
<dbReference type="CDD" id="cd12323">
    <property type="entry name" value="RRM2_MSI"/>
    <property type="match status" value="1"/>
</dbReference>
<evidence type="ECO:0000256" key="7">
    <source>
        <dbReference type="ARBA" id="ARBA00022553"/>
    </source>
</evidence>
<feature type="transmembrane region" description="Helical" evidence="20">
    <location>
        <begin position="238"/>
        <end position="265"/>
    </location>
</feature>
<evidence type="ECO:0000256" key="5">
    <source>
        <dbReference type="ARBA" id="ARBA00022475"/>
    </source>
</evidence>
<evidence type="ECO:0000256" key="16">
    <source>
        <dbReference type="ARBA" id="ARBA00072857"/>
    </source>
</evidence>
<evidence type="ECO:0000256" key="9">
    <source>
        <dbReference type="ARBA" id="ARBA00022737"/>
    </source>
</evidence>
<comment type="function">
    <text evidence="15">RNA binding protein that regulates the expression of target mRNAs at the translation level. May play a role in the proliferation and maintenance of stem cells in the central nervous system.</text>
</comment>
<evidence type="ECO:0000256" key="11">
    <source>
        <dbReference type="ARBA" id="ARBA00022884"/>
    </source>
</evidence>
<keyword evidence="14 20" id="KW-0472">Membrane</keyword>
<keyword evidence="10" id="KW-0303">Gap junction</keyword>
<dbReference type="Gene3D" id="3.30.70.330">
    <property type="match status" value="2"/>
</dbReference>
<dbReference type="InterPro" id="IPR035979">
    <property type="entry name" value="RBD_domain_sf"/>
</dbReference>
<feature type="compositionally biased region" description="Low complexity" evidence="19">
    <location>
        <begin position="749"/>
        <end position="760"/>
    </location>
</feature>
<evidence type="ECO:0000256" key="3">
    <source>
        <dbReference type="ARBA" id="ARBA00004651"/>
    </source>
</evidence>
<dbReference type="InterPro" id="IPR000500">
    <property type="entry name" value="Connexin"/>
</dbReference>
<dbReference type="SUPFAM" id="SSF54928">
    <property type="entry name" value="RNA-binding domain, RBD"/>
    <property type="match status" value="2"/>
</dbReference>
<dbReference type="GO" id="GO:0007154">
    <property type="term" value="P:cell communication"/>
    <property type="evidence" value="ECO:0007669"/>
    <property type="project" value="InterPro"/>
</dbReference>
<keyword evidence="8 20" id="KW-0812">Transmembrane</keyword>
<dbReference type="PROSITE" id="PS00407">
    <property type="entry name" value="CONNEXINS_1"/>
    <property type="match status" value="1"/>
</dbReference>
<accession>A0AA88N2B7</accession>
<evidence type="ECO:0000256" key="8">
    <source>
        <dbReference type="ARBA" id="ARBA00022692"/>
    </source>
</evidence>
<evidence type="ECO:0000256" key="10">
    <source>
        <dbReference type="ARBA" id="ARBA00022868"/>
    </source>
</evidence>
<keyword evidence="11 18" id="KW-0694">RNA-binding</keyword>
<dbReference type="PROSITE" id="PS50102">
    <property type="entry name" value="RRM"/>
    <property type="match status" value="2"/>
</dbReference>
<comment type="subcellular location">
    <subcellularLocation>
        <location evidence="2">Cell junction</location>
        <location evidence="2">Gap junction</location>
    </subcellularLocation>
    <subcellularLocation>
        <location evidence="3">Cell membrane</location>
        <topology evidence="3">Multi-pass membrane protein</topology>
    </subcellularLocation>
    <subcellularLocation>
        <location evidence="1">Cytoplasm</location>
    </subcellularLocation>
</comment>